<sequence>MRSRTLISCFTSASTRRALLRWKPWTSYRWCCVPRRDDNQSRRSVLEVGLSIDRNARVDMRARLLSKPFKHGAHHPLRQLERQRPAFQLHAEPSRSLCREIATRLHWNRGRKAGGDGSARRRPCATKPPTHQRRPSSIQQSVHFGTTNRRRHAKDGKRAFNLGFLESEMQPFSWRSLLDQVFSILVMIVGMNDSVVPIELHDANVSEAGHALALLGAAWMFCPRNCIL</sequence>
<feature type="region of interest" description="Disordered" evidence="1">
    <location>
        <begin position="109"/>
        <end position="153"/>
    </location>
</feature>
<dbReference type="VEuPathDB" id="FungiDB:H310_13617"/>
<name>A0A024TF79_9STRA</name>
<dbReference type="AlphaFoldDB" id="A0A024TF79"/>
<proteinExistence type="predicted"/>
<dbReference type="GeneID" id="20090667"/>
<feature type="compositionally biased region" description="Basic residues" evidence="1">
    <location>
        <begin position="120"/>
        <end position="134"/>
    </location>
</feature>
<feature type="compositionally biased region" description="Polar residues" evidence="1">
    <location>
        <begin position="135"/>
        <end position="147"/>
    </location>
</feature>
<dbReference type="RefSeq" id="XP_008879401.1">
    <property type="nucleotide sequence ID" value="XM_008881179.1"/>
</dbReference>
<dbReference type="EMBL" id="KI914005">
    <property type="protein sequence ID" value="ETV91977.1"/>
    <property type="molecule type" value="Genomic_DNA"/>
</dbReference>
<evidence type="ECO:0000256" key="1">
    <source>
        <dbReference type="SAM" id="MobiDB-lite"/>
    </source>
</evidence>
<organism evidence="2">
    <name type="scientific">Aphanomyces invadans</name>
    <dbReference type="NCBI Taxonomy" id="157072"/>
    <lineage>
        <taxon>Eukaryota</taxon>
        <taxon>Sar</taxon>
        <taxon>Stramenopiles</taxon>
        <taxon>Oomycota</taxon>
        <taxon>Saprolegniomycetes</taxon>
        <taxon>Saprolegniales</taxon>
        <taxon>Verrucalvaceae</taxon>
        <taxon>Aphanomyces</taxon>
    </lineage>
</organism>
<accession>A0A024TF79</accession>
<gene>
    <name evidence="2" type="ORF">H310_13617</name>
</gene>
<evidence type="ECO:0000313" key="2">
    <source>
        <dbReference type="EMBL" id="ETV91977.1"/>
    </source>
</evidence>
<reference evidence="2" key="1">
    <citation type="submission" date="2013-12" db="EMBL/GenBank/DDBJ databases">
        <title>The Genome Sequence of Aphanomyces invadans NJM9701.</title>
        <authorList>
            <consortium name="The Broad Institute Genomics Platform"/>
            <person name="Russ C."/>
            <person name="Tyler B."/>
            <person name="van West P."/>
            <person name="Dieguez-Uribeondo J."/>
            <person name="Young S.K."/>
            <person name="Zeng Q."/>
            <person name="Gargeya S."/>
            <person name="Fitzgerald M."/>
            <person name="Abouelleil A."/>
            <person name="Alvarado L."/>
            <person name="Chapman S.B."/>
            <person name="Gainer-Dewar J."/>
            <person name="Goldberg J."/>
            <person name="Griggs A."/>
            <person name="Gujja S."/>
            <person name="Hansen M."/>
            <person name="Howarth C."/>
            <person name="Imamovic A."/>
            <person name="Ireland A."/>
            <person name="Larimer J."/>
            <person name="McCowan C."/>
            <person name="Murphy C."/>
            <person name="Pearson M."/>
            <person name="Poon T.W."/>
            <person name="Priest M."/>
            <person name="Roberts A."/>
            <person name="Saif S."/>
            <person name="Shea T."/>
            <person name="Sykes S."/>
            <person name="Wortman J."/>
            <person name="Nusbaum C."/>
            <person name="Birren B."/>
        </authorList>
    </citation>
    <scope>NUCLEOTIDE SEQUENCE [LARGE SCALE GENOMIC DNA]</scope>
    <source>
        <strain evidence="2">NJM9701</strain>
    </source>
</reference>
<protein>
    <submittedName>
        <fullName evidence="2">Uncharacterized protein</fullName>
    </submittedName>
</protein>